<gene>
    <name evidence="4" type="ORF">TWF106_003643</name>
    <name evidence="2" type="ORF">TWF191_004780</name>
    <name evidence="3" type="ORF">TWF679_003630</name>
</gene>
<sequence length="307" mass="35362">MANIKALPVELHIQILSFITSFYDRTNVAQVCKRWNKIISETSTKSKFKCNYGPVTGSRYPTPVHNLLQLYSEDYVDNGGKGATSLRGIFFGCTVENSATKEYFIHDGFSTEEGVKGQAKTTRLNISSFDILNDLVCKQPSDDDAPGENISLGASQVYKSIIDEYHEYDSDERLNSKPDSKVVKLAFDISCTFGNQPDEYYTRKLKKRVKDKIYVYETTTIRELVERSRRRVKDALKRAKLQISEPYELRFEARSYNYGGEDDCFLKLSVNIYHEDGDYIKGNPFRVMRATRNRLSRSEFHMPDYIL</sequence>
<evidence type="ECO:0000313" key="3">
    <source>
        <dbReference type="EMBL" id="KAF3215782.1"/>
    </source>
</evidence>
<dbReference type="AlphaFoldDB" id="A0A6G1LPZ7"/>
<dbReference type="Gene3D" id="1.20.1280.50">
    <property type="match status" value="1"/>
</dbReference>
<comment type="caution">
    <text evidence="3">The sequence shown here is derived from an EMBL/GenBank/DDBJ whole genome shotgun (WGS) entry which is preliminary data.</text>
</comment>
<name>A0A6G1LPZ7_ORBOL</name>
<dbReference type="InterPro" id="IPR001810">
    <property type="entry name" value="F-box_dom"/>
</dbReference>
<dbReference type="CDD" id="cd09917">
    <property type="entry name" value="F-box_SF"/>
    <property type="match status" value="1"/>
</dbReference>
<dbReference type="Proteomes" id="UP000614610">
    <property type="component" value="Unassembled WGS sequence"/>
</dbReference>
<proteinExistence type="predicted"/>
<dbReference type="EMBL" id="WIPF01000234">
    <property type="protein sequence ID" value="KAF3198676.1"/>
    <property type="molecule type" value="Genomic_DNA"/>
</dbReference>
<reference evidence="5 6" key="1">
    <citation type="submission" date="2019-06" db="EMBL/GenBank/DDBJ databases">
        <authorList>
            <person name="Palmer J.M."/>
        </authorList>
    </citation>
    <scope>NUCLEOTIDE SEQUENCE</scope>
    <source>
        <strain evidence="4 5">TWF106</strain>
        <strain evidence="2 6">TWF191</strain>
        <strain evidence="3">TWF679</strain>
    </source>
</reference>
<dbReference type="Proteomes" id="UP000472727">
    <property type="component" value="Unassembled WGS sequence"/>
</dbReference>
<evidence type="ECO:0000313" key="2">
    <source>
        <dbReference type="EMBL" id="KAF3198676.1"/>
    </source>
</evidence>
<dbReference type="Proteomes" id="UP000483672">
    <property type="component" value="Unassembled WGS sequence"/>
</dbReference>
<evidence type="ECO:0000313" key="6">
    <source>
        <dbReference type="Proteomes" id="UP000483672"/>
    </source>
</evidence>
<dbReference type="SUPFAM" id="SSF81383">
    <property type="entry name" value="F-box domain"/>
    <property type="match status" value="1"/>
</dbReference>
<evidence type="ECO:0000313" key="5">
    <source>
        <dbReference type="Proteomes" id="UP000472727"/>
    </source>
</evidence>
<accession>A0A6G1LPZ7</accession>
<dbReference type="EMBL" id="WIWS01000018">
    <property type="protein sequence ID" value="KAF3224678.1"/>
    <property type="molecule type" value="Genomic_DNA"/>
</dbReference>
<protein>
    <recommendedName>
        <fullName evidence="1">F-box domain-containing protein</fullName>
    </recommendedName>
</protein>
<dbReference type="PROSITE" id="PS50181">
    <property type="entry name" value="FBOX"/>
    <property type="match status" value="1"/>
</dbReference>
<dbReference type="Pfam" id="PF12937">
    <property type="entry name" value="F-box-like"/>
    <property type="match status" value="1"/>
</dbReference>
<evidence type="ECO:0000313" key="7">
    <source>
        <dbReference type="Proteomes" id="UP000614610"/>
    </source>
</evidence>
<feature type="domain" description="F-box" evidence="1">
    <location>
        <begin position="1"/>
        <end position="48"/>
    </location>
</feature>
<evidence type="ECO:0000259" key="1">
    <source>
        <dbReference type="PROSITE" id="PS50181"/>
    </source>
</evidence>
<evidence type="ECO:0000313" key="4">
    <source>
        <dbReference type="EMBL" id="KAF3224678.1"/>
    </source>
</evidence>
<organism evidence="3 7">
    <name type="scientific">Orbilia oligospora</name>
    <name type="common">Nematode-trapping fungus</name>
    <name type="synonym">Arthrobotrys oligospora</name>
    <dbReference type="NCBI Taxonomy" id="2813651"/>
    <lineage>
        <taxon>Eukaryota</taxon>
        <taxon>Fungi</taxon>
        <taxon>Dikarya</taxon>
        <taxon>Ascomycota</taxon>
        <taxon>Pezizomycotina</taxon>
        <taxon>Orbiliomycetes</taxon>
        <taxon>Orbiliales</taxon>
        <taxon>Orbiliaceae</taxon>
        <taxon>Orbilia</taxon>
    </lineage>
</organism>
<dbReference type="EMBL" id="WIWT01000018">
    <property type="protein sequence ID" value="KAF3215782.1"/>
    <property type="molecule type" value="Genomic_DNA"/>
</dbReference>
<dbReference type="OrthoDB" id="5279122at2759"/>
<dbReference type="InterPro" id="IPR036047">
    <property type="entry name" value="F-box-like_dom_sf"/>
</dbReference>
<dbReference type="SMART" id="SM00256">
    <property type="entry name" value="FBOX"/>
    <property type="match status" value="1"/>
</dbReference>